<organism evidence="2 3">
    <name type="scientific">Phytophthora aleatoria</name>
    <dbReference type="NCBI Taxonomy" id="2496075"/>
    <lineage>
        <taxon>Eukaryota</taxon>
        <taxon>Sar</taxon>
        <taxon>Stramenopiles</taxon>
        <taxon>Oomycota</taxon>
        <taxon>Peronosporomycetes</taxon>
        <taxon>Peronosporales</taxon>
        <taxon>Peronosporaceae</taxon>
        <taxon>Phytophthora</taxon>
    </lineage>
</organism>
<feature type="transmembrane region" description="Helical" evidence="1">
    <location>
        <begin position="52"/>
        <end position="70"/>
    </location>
</feature>
<proteinExistence type="predicted"/>
<evidence type="ECO:0000256" key="1">
    <source>
        <dbReference type="SAM" id="Phobius"/>
    </source>
</evidence>
<dbReference type="Proteomes" id="UP000709295">
    <property type="component" value="Unassembled WGS sequence"/>
</dbReference>
<keyword evidence="3" id="KW-1185">Reference proteome</keyword>
<reference evidence="2" key="1">
    <citation type="submission" date="2021-01" db="EMBL/GenBank/DDBJ databases">
        <title>Phytophthora aleatoria, a newly-described species from Pinus radiata is distinct from Phytophthora cactorum isolates based on comparative genomics.</title>
        <authorList>
            <person name="Mcdougal R."/>
            <person name="Panda P."/>
            <person name="Williams N."/>
            <person name="Studholme D.J."/>
        </authorList>
    </citation>
    <scope>NUCLEOTIDE SEQUENCE</scope>
    <source>
        <strain evidence="2">NZFS 4037</strain>
    </source>
</reference>
<name>A0A8J5IPP6_9STRA</name>
<protein>
    <submittedName>
        <fullName evidence="2">Uncharacterized protein</fullName>
    </submittedName>
</protein>
<keyword evidence="1" id="KW-0472">Membrane</keyword>
<gene>
    <name evidence="2" type="ORF">JG688_00018250</name>
</gene>
<feature type="transmembrane region" description="Helical" evidence="1">
    <location>
        <begin position="12"/>
        <end position="31"/>
    </location>
</feature>
<dbReference type="EMBL" id="JAENGY010003207">
    <property type="protein sequence ID" value="KAG6942219.1"/>
    <property type="molecule type" value="Genomic_DNA"/>
</dbReference>
<evidence type="ECO:0000313" key="3">
    <source>
        <dbReference type="Proteomes" id="UP000709295"/>
    </source>
</evidence>
<keyword evidence="1" id="KW-1133">Transmembrane helix</keyword>
<evidence type="ECO:0000313" key="2">
    <source>
        <dbReference type="EMBL" id="KAG6942219.1"/>
    </source>
</evidence>
<accession>A0A8J5IPP6</accession>
<keyword evidence="1" id="KW-0812">Transmembrane</keyword>
<dbReference type="AlphaFoldDB" id="A0A8J5IPP6"/>
<comment type="caution">
    <text evidence="2">The sequence shown here is derived from an EMBL/GenBank/DDBJ whole genome shotgun (WGS) entry which is preliminary data.</text>
</comment>
<sequence>MTVHKVQGSTCSFVVFHSVSIPNISFAYVALSRIRHRNYIVITQRLTGEARYVGVMLPFCTGFTPVFVIISH</sequence>